<dbReference type="InParanoid" id="A0A158NXB4"/>
<accession>A0A158NXB4</accession>
<gene>
    <name evidence="1" type="primary">105625453</name>
</gene>
<proteinExistence type="predicted"/>
<evidence type="ECO:0000313" key="2">
    <source>
        <dbReference type="Proteomes" id="UP000005205"/>
    </source>
</evidence>
<sequence>IYKNGFHIWYVNATDPWNRVMYDVIVNQIKENHLAKKALRAFQIVSLSTLPNSIIMKSNSLYTNIISKQENSEKNTKHKERIFNKNKKPLMTSLNGTVDNTDINEPSINTIIEKVLKPRWILQPNEIQKFKIRYQPEEVGIHRQTYALSILDGNEITYDINVSVIADVPKLDMNPNTIFSKELHLQKILKVQSFVNFTMTQCVQRTNKNVQEEKNVSYMIQINVIIAMYCGH</sequence>
<dbReference type="EnsemblMetazoa" id="XM_012206782.1">
    <property type="protein sequence ID" value="XP_012062172.1"/>
    <property type="gene ID" value="LOC105625453"/>
</dbReference>
<dbReference type="Proteomes" id="UP000005205">
    <property type="component" value="Unassembled WGS sequence"/>
</dbReference>
<protein>
    <submittedName>
        <fullName evidence="1">Uncharacterized protein</fullName>
    </submittedName>
</protein>
<dbReference type="OrthoDB" id="7549435at2759"/>
<organism evidence="1 2">
    <name type="scientific">Atta cephalotes</name>
    <name type="common">Leafcutter ant</name>
    <dbReference type="NCBI Taxonomy" id="12957"/>
    <lineage>
        <taxon>Eukaryota</taxon>
        <taxon>Metazoa</taxon>
        <taxon>Ecdysozoa</taxon>
        <taxon>Arthropoda</taxon>
        <taxon>Hexapoda</taxon>
        <taxon>Insecta</taxon>
        <taxon>Pterygota</taxon>
        <taxon>Neoptera</taxon>
        <taxon>Endopterygota</taxon>
        <taxon>Hymenoptera</taxon>
        <taxon>Apocrita</taxon>
        <taxon>Aculeata</taxon>
        <taxon>Formicoidea</taxon>
        <taxon>Formicidae</taxon>
        <taxon>Myrmicinae</taxon>
        <taxon>Atta</taxon>
    </lineage>
</organism>
<name>A0A158NXB4_ATTCE</name>
<dbReference type="AlphaFoldDB" id="A0A158NXB4"/>
<dbReference type="EMBL" id="ADTU01029614">
    <property type="status" value="NOT_ANNOTATED_CDS"/>
    <property type="molecule type" value="Genomic_DNA"/>
</dbReference>
<keyword evidence="2" id="KW-1185">Reference proteome</keyword>
<reference evidence="2" key="1">
    <citation type="journal article" date="2011" name="PLoS Genet.">
        <title>The genome sequence of the leaf-cutter ant Atta cephalotes reveals insights into its obligate symbiotic lifestyle.</title>
        <authorList>
            <person name="Suen G."/>
            <person name="Teiling C."/>
            <person name="Li L."/>
            <person name="Holt C."/>
            <person name="Abouheif E."/>
            <person name="Bornberg-Bauer E."/>
            <person name="Bouffard P."/>
            <person name="Caldera E.J."/>
            <person name="Cash E."/>
            <person name="Cavanaugh A."/>
            <person name="Denas O."/>
            <person name="Elhaik E."/>
            <person name="Fave M.J."/>
            <person name="Gadau J."/>
            <person name="Gibson J.D."/>
            <person name="Graur D."/>
            <person name="Grubbs K.J."/>
            <person name="Hagen D.E."/>
            <person name="Harkins T.T."/>
            <person name="Helmkampf M."/>
            <person name="Hu H."/>
            <person name="Johnson B.R."/>
            <person name="Kim J."/>
            <person name="Marsh S.E."/>
            <person name="Moeller J.A."/>
            <person name="Munoz-Torres M.C."/>
            <person name="Murphy M.C."/>
            <person name="Naughton M.C."/>
            <person name="Nigam S."/>
            <person name="Overson R."/>
            <person name="Rajakumar R."/>
            <person name="Reese J.T."/>
            <person name="Scott J.J."/>
            <person name="Smith C.R."/>
            <person name="Tao S."/>
            <person name="Tsutsui N.D."/>
            <person name="Viljakainen L."/>
            <person name="Wissler L."/>
            <person name="Yandell M.D."/>
            <person name="Zimmer F."/>
            <person name="Taylor J."/>
            <person name="Slater S.C."/>
            <person name="Clifton S.W."/>
            <person name="Warren W.C."/>
            <person name="Elsik C.G."/>
            <person name="Smith C.D."/>
            <person name="Weinstock G.M."/>
            <person name="Gerardo N.M."/>
            <person name="Currie C.R."/>
        </authorList>
    </citation>
    <scope>NUCLEOTIDE SEQUENCE [LARGE SCALE GENOMIC DNA]</scope>
</reference>
<dbReference type="KEGG" id="acep:105625453"/>
<evidence type="ECO:0000313" key="1">
    <source>
        <dbReference type="EnsemblMetazoa" id="XP_012062172.1"/>
    </source>
</evidence>
<reference evidence="1" key="2">
    <citation type="submission" date="2016-04" db="UniProtKB">
        <authorList>
            <consortium name="EnsemblMetazoa"/>
        </authorList>
    </citation>
    <scope>IDENTIFICATION</scope>
</reference>